<dbReference type="InterPro" id="IPR000424">
    <property type="entry name" value="Primosome_PriB/ssb"/>
</dbReference>
<dbReference type="GO" id="GO:0006260">
    <property type="term" value="P:DNA replication"/>
    <property type="evidence" value="ECO:0007669"/>
    <property type="project" value="InterPro"/>
</dbReference>
<keyword evidence="5" id="KW-0614">Plasmid</keyword>
<proteinExistence type="inferred from homology"/>
<evidence type="ECO:0000313" key="6">
    <source>
        <dbReference type="Proteomes" id="UP000289506"/>
    </source>
</evidence>
<accession>A0A449AIY9</accession>
<dbReference type="HAMAP" id="MF_00984">
    <property type="entry name" value="SSB"/>
    <property type="match status" value="1"/>
</dbReference>
<gene>
    <name evidence="5" type="primary">ssb</name>
    <name evidence="5" type="ORF">NCTC10142_00731</name>
</gene>
<comment type="subunit">
    <text evidence="2">Homotetramer.</text>
</comment>
<dbReference type="Gene3D" id="2.40.50.140">
    <property type="entry name" value="Nucleic acid-binding proteins"/>
    <property type="match status" value="1"/>
</dbReference>
<dbReference type="EMBL" id="LR214986">
    <property type="protein sequence ID" value="VEU64963.1"/>
    <property type="molecule type" value="Genomic_DNA"/>
</dbReference>
<dbReference type="PANTHER" id="PTHR10302:SF27">
    <property type="entry name" value="SINGLE-STRANDED DNA-BINDING PROTEIN"/>
    <property type="match status" value="1"/>
</dbReference>
<dbReference type="NCBIfam" id="TIGR00621">
    <property type="entry name" value="ssb"/>
    <property type="match status" value="1"/>
</dbReference>
<feature type="compositionally biased region" description="Polar residues" evidence="4">
    <location>
        <begin position="114"/>
        <end position="132"/>
    </location>
</feature>
<organism evidence="5 6">
    <name type="scientific">Mycoplasmopsis cynos</name>
    <dbReference type="NCBI Taxonomy" id="171284"/>
    <lineage>
        <taxon>Bacteria</taxon>
        <taxon>Bacillati</taxon>
        <taxon>Mycoplasmatota</taxon>
        <taxon>Mycoplasmoidales</taxon>
        <taxon>Metamycoplasmataceae</taxon>
        <taxon>Mycoplasmopsis</taxon>
    </lineage>
</organism>
<dbReference type="SUPFAM" id="SSF50249">
    <property type="entry name" value="Nucleic acid-binding proteins"/>
    <property type="match status" value="1"/>
</dbReference>
<dbReference type="AlphaFoldDB" id="A0A449AIY9"/>
<protein>
    <recommendedName>
        <fullName evidence="2 3">Single-stranded DNA-binding protein</fullName>
        <shortName evidence="2">SSB</shortName>
    </recommendedName>
</protein>
<dbReference type="GO" id="GO:0003697">
    <property type="term" value="F:single-stranded DNA binding"/>
    <property type="evidence" value="ECO:0007669"/>
    <property type="project" value="UniProtKB-UniRule"/>
</dbReference>
<geneLocation type="plasmid" evidence="5 6">
    <name>13</name>
</geneLocation>
<evidence type="ECO:0000256" key="2">
    <source>
        <dbReference type="HAMAP-Rule" id="MF_00984"/>
    </source>
</evidence>
<dbReference type="GO" id="GO:0009295">
    <property type="term" value="C:nucleoid"/>
    <property type="evidence" value="ECO:0007669"/>
    <property type="project" value="TreeGrafter"/>
</dbReference>
<feature type="region of interest" description="Disordered" evidence="4">
    <location>
        <begin position="138"/>
        <end position="157"/>
    </location>
</feature>
<dbReference type="InterPro" id="IPR012340">
    <property type="entry name" value="NA-bd_OB-fold"/>
</dbReference>
<dbReference type="RefSeq" id="WP_129720832.1">
    <property type="nucleotide sequence ID" value="NZ_LR214986.1"/>
</dbReference>
<dbReference type="CDD" id="cd04496">
    <property type="entry name" value="SSB_OBF"/>
    <property type="match status" value="1"/>
</dbReference>
<name>A0A449AIY9_9BACT</name>
<dbReference type="Proteomes" id="UP000289506">
    <property type="component" value="Plasmid 13"/>
</dbReference>
<reference evidence="5 6" key="1">
    <citation type="submission" date="2019-01" db="EMBL/GenBank/DDBJ databases">
        <authorList>
            <consortium name="Pathogen Informatics"/>
        </authorList>
    </citation>
    <scope>NUCLEOTIDE SEQUENCE [LARGE SCALE GENOMIC DNA]</scope>
    <source>
        <strain evidence="5 6">NCTC10142</strain>
        <plasmid evidence="6">13</plasmid>
    </source>
</reference>
<feature type="region of interest" description="Disordered" evidence="4">
    <location>
        <begin position="113"/>
        <end position="132"/>
    </location>
</feature>
<evidence type="ECO:0000256" key="3">
    <source>
        <dbReference type="RuleBase" id="RU000524"/>
    </source>
</evidence>
<keyword evidence="1 2" id="KW-0238">DNA-binding</keyword>
<dbReference type="PROSITE" id="PS50935">
    <property type="entry name" value="SSB"/>
    <property type="match status" value="1"/>
</dbReference>
<evidence type="ECO:0000313" key="5">
    <source>
        <dbReference type="EMBL" id="VEU64963.1"/>
    </source>
</evidence>
<evidence type="ECO:0000256" key="1">
    <source>
        <dbReference type="ARBA" id="ARBA00023125"/>
    </source>
</evidence>
<dbReference type="InterPro" id="IPR011344">
    <property type="entry name" value="ssDNA-bd"/>
</dbReference>
<sequence>MINKVILIGRITQDIELTFTKQGRPYARTSLAVERKRLSANSERQTDFIPIVLWGTTAEFMSKYSRKGSLIYIEGELHINQYTNQLNQLQRSTDVTVLECKILESKTLIEQRSHSYSPQTQNYNQGATKNVQSNNNETSHIVESEKTNTQEPETNNLHEFEELAFVEDGSGLFENED</sequence>
<evidence type="ECO:0000256" key="4">
    <source>
        <dbReference type="SAM" id="MobiDB-lite"/>
    </source>
</evidence>
<dbReference type="Pfam" id="PF00436">
    <property type="entry name" value="SSB"/>
    <property type="match status" value="1"/>
</dbReference>
<dbReference type="PANTHER" id="PTHR10302">
    <property type="entry name" value="SINGLE-STRANDED DNA-BINDING PROTEIN"/>
    <property type="match status" value="1"/>
</dbReference>
<comment type="caution">
    <text evidence="2">Lacks conserved residue(s) required for the propagation of feature annotation.</text>
</comment>